<feature type="compositionally biased region" description="Basic and acidic residues" evidence="1">
    <location>
        <begin position="15"/>
        <end position="28"/>
    </location>
</feature>
<evidence type="ECO:0000256" key="1">
    <source>
        <dbReference type="SAM" id="MobiDB-lite"/>
    </source>
</evidence>
<dbReference type="AlphaFoldDB" id="A0AAV7NWA0"/>
<organism evidence="2 3">
    <name type="scientific">Pleurodeles waltl</name>
    <name type="common">Iberian ribbed newt</name>
    <dbReference type="NCBI Taxonomy" id="8319"/>
    <lineage>
        <taxon>Eukaryota</taxon>
        <taxon>Metazoa</taxon>
        <taxon>Chordata</taxon>
        <taxon>Craniata</taxon>
        <taxon>Vertebrata</taxon>
        <taxon>Euteleostomi</taxon>
        <taxon>Amphibia</taxon>
        <taxon>Batrachia</taxon>
        <taxon>Caudata</taxon>
        <taxon>Salamandroidea</taxon>
        <taxon>Salamandridae</taxon>
        <taxon>Pleurodelinae</taxon>
        <taxon>Pleurodeles</taxon>
    </lineage>
</organism>
<sequence>MVSEKQEATLPLPTARKEASRVPEEENRQAVNPTGPEAGGALDQPPEPFEEHPRNHEGACHVPGGAWQSRVRSYLKLAFVPSWLPGRGESTGAEGLKG</sequence>
<protein>
    <submittedName>
        <fullName evidence="2">Uncharacterized protein</fullName>
    </submittedName>
</protein>
<feature type="region of interest" description="Disordered" evidence="1">
    <location>
        <begin position="1"/>
        <end position="64"/>
    </location>
</feature>
<keyword evidence="3" id="KW-1185">Reference proteome</keyword>
<comment type="caution">
    <text evidence="2">The sequence shown here is derived from an EMBL/GenBank/DDBJ whole genome shotgun (WGS) entry which is preliminary data.</text>
</comment>
<reference evidence="2" key="1">
    <citation type="journal article" date="2022" name="bioRxiv">
        <title>Sequencing and chromosome-scale assembly of the giantPleurodeles waltlgenome.</title>
        <authorList>
            <person name="Brown T."/>
            <person name="Elewa A."/>
            <person name="Iarovenko S."/>
            <person name="Subramanian E."/>
            <person name="Araus A.J."/>
            <person name="Petzold A."/>
            <person name="Susuki M."/>
            <person name="Suzuki K.-i.T."/>
            <person name="Hayashi T."/>
            <person name="Toyoda A."/>
            <person name="Oliveira C."/>
            <person name="Osipova E."/>
            <person name="Leigh N.D."/>
            <person name="Simon A."/>
            <person name="Yun M.H."/>
        </authorList>
    </citation>
    <scope>NUCLEOTIDE SEQUENCE</scope>
    <source>
        <strain evidence="2">20211129_DDA</strain>
        <tissue evidence="2">Liver</tissue>
    </source>
</reference>
<evidence type="ECO:0000313" key="3">
    <source>
        <dbReference type="Proteomes" id="UP001066276"/>
    </source>
</evidence>
<name>A0AAV7NWA0_PLEWA</name>
<dbReference type="Proteomes" id="UP001066276">
    <property type="component" value="Chromosome 8"/>
</dbReference>
<proteinExistence type="predicted"/>
<gene>
    <name evidence="2" type="ORF">NDU88_005795</name>
</gene>
<accession>A0AAV7NWA0</accession>
<evidence type="ECO:0000313" key="2">
    <source>
        <dbReference type="EMBL" id="KAJ1117598.1"/>
    </source>
</evidence>
<feature type="compositionally biased region" description="Basic and acidic residues" evidence="1">
    <location>
        <begin position="49"/>
        <end position="59"/>
    </location>
</feature>
<dbReference type="EMBL" id="JANPWB010000012">
    <property type="protein sequence ID" value="KAJ1117598.1"/>
    <property type="molecule type" value="Genomic_DNA"/>
</dbReference>